<protein>
    <submittedName>
        <fullName evidence="1">Uncharacterized protein</fullName>
    </submittedName>
</protein>
<dbReference type="Proteomes" id="UP001356427">
    <property type="component" value="Unassembled WGS sequence"/>
</dbReference>
<comment type="caution">
    <text evidence="1">The sequence shown here is derived from an EMBL/GenBank/DDBJ whole genome shotgun (WGS) entry which is preliminary data.</text>
</comment>
<evidence type="ECO:0000313" key="1">
    <source>
        <dbReference type="EMBL" id="KAK6315700.1"/>
    </source>
</evidence>
<proteinExistence type="predicted"/>
<dbReference type="EMBL" id="JAGTTL010000011">
    <property type="protein sequence ID" value="KAK6315700.1"/>
    <property type="molecule type" value="Genomic_DNA"/>
</dbReference>
<dbReference type="AlphaFoldDB" id="A0AAN8LZU4"/>
<keyword evidence="2" id="KW-1185">Reference proteome</keyword>
<name>A0AAN8LZU4_9TELE</name>
<accession>A0AAN8LZU4</accession>
<evidence type="ECO:0000313" key="2">
    <source>
        <dbReference type="Proteomes" id="UP001356427"/>
    </source>
</evidence>
<gene>
    <name evidence="1" type="ORF">J4Q44_G00132240</name>
</gene>
<organism evidence="1 2">
    <name type="scientific">Coregonus suidteri</name>
    <dbReference type="NCBI Taxonomy" id="861788"/>
    <lineage>
        <taxon>Eukaryota</taxon>
        <taxon>Metazoa</taxon>
        <taxon>Chordata</taxon>
        <taxon>Craniata</taxon>
        <taxon>Vertebrata</taxon>
        <taxon>Euteleostomi</taxon>
        <taxon>Actinopterygii</taxon>
        <taxon>Neopterygii</taxon>
        <taxon>Teleostei</taxon>
        <taxon>Protacanthopterygii</taxon>
        <taxon>Salmoniformes</taxon>
        <taxon>Salmonidae</taxon>
        <taxon>Coregoninae</taxon>
        <taxon>Coregonus</taxon>
    </lineage>
</organism>
<reference evidence="1 2" key="1">
    <citation type="submission" date="2021-04" db="EMBL/GenBank/DDBJ databases">
        <authorList>
            <person name="De Guttry C."/>
            <person name="Zahm M."/>
            <person name="Klopp C."/>
            <person name="Cabau C."/>
            <person name="Louis A."/>
            <person name="Berthelot C."/>
            <person name="Parey E."/>
            <person name="Roest Crollius H."/>
            <person name="Montfort J."/>
            <person name="Robinson-Rechavi M."/>
            <person name="Bucao C."/>
            <person name="Bouchez O."/>
            <person name="Gislard M."/>
            <person name="Lluch J."/>
            <person name="Milhes M."/>
            <person name="Lampietro C."/>
            <person name="Lopez Roques C."/>
            <person name="Donnadieu C."/>
            <person name="Braasch I."/>
            <person name="Desvignes T."/>
            <person name="Postlethwait J."/>
            <person name="Bobe J."/>
            <person name="Wedekind C."/>
            <person name="Guiguen Y."/>
        </authorList>
    </citation>
    <scope>NUCLEOTIDE SEQUENCE [LARGE SCALE GENOMIC DNA]</scope>
    <source>
        <strain evidence="1">Cs_M1</strain>
        <tissue evidence="1">Blood</tissue>
    </source>
</reference>
<sequence length="138" mass="16061">MVTPDLDERTNQTLKTTMGKSLYGYQEWWENNLKVIIFAHNSSVQASRVLTLSPENAFEDHLQAWAEKDVEVFDQVRLNMDKAQEKQKESYRSRIKKGTKCYDIQANDLAWKMDEKKARPGKPCCSFAPSWGHHPLRT</sequence>